<keyword evidence="7" id="KW-0479">Metal-binding</keyword>
<dbReference type="Gene3D" id="1.10.390.10">
    <property type="entry name" value="Neutral Protease Domain 2"/>
    <property type="match status" value="1"/>
</dbReference>
<evidence type="ECO:0000313" key="17">
    <source>
        <dbReference type="Proteomes" id="UP000660454"/>
    </source>
</evidence>
<evidence type="ECO:0000256" key="9">
    <source>
        <dbReference type="ARBA" id="ARBA00022833"/>
    </source>
</evidence>
<feature type="chain" id="PRO_5046613598" description="Aminopeptidase N" evidence="13">
    <location>
        <begin position="20"/>
        <end position="471"/>
    </location>
</feature>
<evidence type="ECO:0000256" key="12">
    <source>
        <dbReference type="ARBA" id="ARBA00031533"/>
    </source>
</evidence>
<feature type="signal peptide" evidence="13">
    <location>
        <begin position="1"/>
        <end position="19"/>
    </location>
</feature>
<evidence type="ECO:0000256" key="8">
    <source>
        <dbReference type="ARBA" id="ARBA00022801"/>
    </source>
</evidence>
<dbReference type="Pfam" id="PF01433">
    <property type="entry name" value="Peptidase_M1"/>
    <property type="match status" value="1"/>
</dbReference>
<evidence type="ECO:0000256" key="3">
    <source>
        <dbReference type="ARBA" id="ARBA00010136"/>
    </source>
</evidence>
<dbReference type="SUPFAM" id="SSF63737">
    <property type="entry name" value="Leukotriene A4 hydrolase N-terminal domain"/>
    <property type="match status" value="1"/>
</dbReference>
<dbReference type="PRINTS" id="PR00756">
    <property type="entry name" value="ALADIPTASE"/>
</dbReference>
<evidence type="ECO:0000259" key="15">
    <source>
        <dbReference type="Pfam" id="PF17900"/>
    </source>
</evidence>
<evidence type="ECO:0000256" key="2">
    <source>
        <dbReference type="ARBA" id="ARBA00001947"/>
    </source>
</evidence>
<comment type="catalytic activity">
    <reaction evidence="1">
        <text>Release of an N-terminal amino acid, Xaa-|-Yaa- from a peptide, amide or arylamide. Xaa is preferably Ala, but may be most amino acids including Pro (slow action). When a terminal hydrophobic residue is followed by a prolyl residue, the two may be released as an intact Xaa-Pro dipeptide.</text>
        <dbReference type="EC" id="3.4.11.2"/>
    </reaction>
</comment>
<feature type="domain" description="Peptidase M1 membrane alanine aminopeptidase" evidence="14">
    <location>
        <begin position="322"/>
        <end position="462"/>
    </location>
</feature>
<comment type="cofactor">
    <cofactor evidence="2">
        <name>Zn(2+)</name>
        <dbReference type="ChEBI" id="CHEBI:29105"/>
    </cofactor>
</comment>
<comment type="caution">
    <text evidence="16">The sequence shown here is derived from an EMBL/GenBank/DDBJ whole genome shotgun (WGS) entry which is preliminary data.</text>
</comment>
<dbReference type="InterPro" id="IPR027268">
    <property type="entry name" value="Peptidase_M4/M1_CTD_sf"/>
</dbReference>
<evidence type="ECO:0000256" key="7">
    <source>
        <dbReference type="ARBA" id="ARBA00022723"/>
    </source>
</evidence>
<comment type="similarity">
    <text evidence="3">Belongs to the peptidase M1 family.</text>
</comment>
<evidence type="ECO:0000256" key="6">
    <source>
        <dbReference type="ARBA" id="ARBA00022670"/>
    </source>
</evidence>
<evidence type="ECO:0000259" key="14">
    <source>
        <dbReference type="Pfam" id="PF01433"/>
    </source>
</evidence>
<name>A0ABQ4GY01_9ACTN</name>
<evidence type="ECO:0000256" key="10">
    <source>
        <dbReference type="ARBA" id="ARBA00023049"/>
    </source>
</evidence>
<evidence type="ECO:0000313" key="16">
    <source>
        <dbReference type="EMBL" id="GIH66194.1"/>
    </source>
</evidence>
<dbReference type="InterPro" id="IPR001930">
    <property type="entry name" value="Peptidase_M1"/>
</dbReference>
<keyword evidence="13" id="KW-0732">Signal</keyword>
<dbReference type="InterPro" id="IPR045357">
    <property type="entry name" value="Aminopeptidase_N-like_N"/>
</dbReference>
<dbReference type="InterPro" id="IPR042097">
    <property type="entry name" value="Aminopeptidase_N-like_N_sf"/>
</dbReference>
<evidence type="ECO:0000256" key="11">
    <source>
        <dbReference type="ARBA" id="ARBA00029811"/>
    </source>
</evidence>
<keyword evidence="10" id="KW-0482">Metalloprotease</keyword>
<organism evidence="16 17">
    <name type="scientific">Microbispora siamensis</name>
    <dbReference type="NCBI Taxonomy" id="564413"/>
    <lineage>
        <taxon>Bacteria</taxon>
        <taxon>Bacillati</taxon>
        <taxon>Actinomycetota</taxon>
        <taxon>Actinomycetes</taxon>
        <taxon>Streptosporangiales</taxon>
        <taxon>Streptosporangiaceae</taxon>
        <taxon>Microbispora</taxon>
    </lineage>
</organism>
<dbReference type="EC" id="3.4.11.2" evidence="4"/>
<keyword evidence="17" id="KW-1185">Reference proteome</keyword>
<protein>
    <recommendedName>
        <fullName evidence="5">Aminopeptidase N</fullName>
        <ecNumber evidence="4">3.4.11.2</ecNumber>
    </recommendedName>
    <alternativeName>
        <fullName evidence="11">Alanine aminopeptidase</fullName>
    </alternativeName>
    <alternativeName>
        <fullName evidence="12">Lysyl aminopeptidase</fullName>
    </alternativeName>
</protein>
<dbReference type="SUPFAM" id="SSF55486">
    <property type="entry name" value="Metalloproteases ('zincins'), catalytic domain"/>
    <property type="match status" value="1"/>
</dbReference>
<dbReference type="InterPro" id="IPR050344">
    <property type="entry name" value="Peptidase_M1_aminopeptidases"/>
</dbReference>
<keyword evidence="9" id="KW-0862">Zinc</keyword>
<dbReference type="RefSeq" id="WP_239109006.1">
    <property type="nucleotide sequence ID" value="NZ_BOOF01000050.1"/>
</dbReference>
<evidence type="ECO:0000256" key="4">
    <source>
        <dbReference type="ARBA" id="ARBA00012564"/>
    </source>
</evidence>
<accession>A0ABQ4GY01</accession>
<dbReference type="PANTHER" id="PTHR11533:SF297">
    <property type="entry name" value="AMINOPEPTIDASE N"/>
    <property type="match status" value="1"/>
</dbReference>
<evidence type="ECO:0000256" key="13">
    <source>
        <dbReference type="SAM" id="SignalP"/>
    </source>
</evidence>
<sequence>MLRRPSPLAALVAAGLTLAVPLQTVPAAQASTGSGDFVPGSAGLGDPYFPHAGNGGYDVGHYTIRLRFTPKTRHLSATTTITATAKKNLSRFDLDFSGPKIGKVLVNGERASYARKGQELVVTPRHGLPSGKTFTVEVSYAGRPKAIKDKALGVTGWINTKDGAVVLAEPDGARSWFPVNDNPRDKATYTFEVTVPEGLTVLANGEPGNSGVAGPRDGYRTSKWEMRRPMASYLAMVAIGKFKVTQGVVDGMPNITAYDPSLAKEFKRLHGTTAKAIRWESKIFGDYPFSSTGGIADRLGVYYALETQGRPVYDTGMSDEPTIVHELAHQWFGDSVGLRSWKDIWLNEGFASYAEWLYQEQHGGPSAEKTFAEHYKHKAGSAFWKLKTGDPGRTGMFDWNAIYLRGAMTVHALRKKIGDETFFTLLRTWTKENRHSTVTTKDLIALAERLSGQNLDDLFDAWLYKAAKPKL</sequence>
<dbReference type="EMBL" id="BOOF01000050">
    <property type="protein sequence ID" value="GIH66194.1"/>
    <property type="molecule type" value="Genomic_DNA"/>
</dbReference>
<proteinExistence type="inferred from homology"/>
<dbReference type="PANTHER" id="PTHR11533">
    <property type="entry name" value="PROTEASE M1 ZINC METALLOPROTEASE"/>
    <property type="match status" value="1"/>
</dbReference>
<gene>
    <name evidence="16" type="ORF">Msi02_70110</name>
</gene>
<dbReference type="Gene3D" id="2.60.40.1730">
    <property type="entry name" value="tricorn interacting facor f3 domain"/>
    <property type="match status" value="1"/>
</dbReference>
<dbReference type="Pfam" id="PF17900">
    <property type="entry name" value="Peptidase_M1_N"/>
    <property type="match status" value="1"/>
</dbReference>
<feature type="domain" description="Aminopeptidase N-like N-terminal" evidence="15">
    <location>
        <begin position="61"/>
        <end position="234"/>
    </location>
</feature>
<reference evidence="16 17" key="1">
    <citation type="submission" date="2021-01" db="EMBL/GenBank/DDBJ databases">
        <title>Whole genome shotgun sequence of Microbispora siamensis NBRC 104113.</title>
        <authorList>
            <person name="Komaki H."/>
            <person name="Tamura T."/>
        </authorList>
    </citation>
    <scope>NUCLEOTIDE SEQUENCE [LARGE SCALE GENOMIC DNA]</scope>
    <source>
        <strain evidence="16 17">NBRC 104113</strain>
    </source>
</reference>
<evidence type="ECO:0000256" key="5">
    <source>
        <dbReference type="ARBA" id="ARBA00015611"/>
    </source>
</evidence>
<dbReference type="Proteomes" id="UP000660454">
    <property type="component" value="Unassembled WGS sequence"/>
</dbReference>
<evidence type="ECO:0000256" key="1">
    <source>
        <dbReference type="ARBA" id="ARBA00000098"/>
    </source>
</evidence>
<keyword evidence="8" id="KW-0378">Hydrolase</keyword>
<dbReference type="InterPro" id="IPR014782">
    <property type="entry name" value="Peptidase_M1_dom"/>
</dbReference>
<keyword evidence="6" id="KW-0645">Protease</keyword>
<dbReference type="CDD" id="cd09603">
    <property type="entry name" value="M1_APN_like"/>
    <property type="match status" value="1"/>
</dbReference>